<evidence type="ECO:0000313" key="3">
    <source>
        <dbReference type="Proteomes" id="UP000693692"/>
    </source>
</evidence>
<protein>
    <submittedName>
        <fullName evidence="2">MRE11 double-stranded break endo/exonuclease</fullName>
    </submittedName>
</protein>
<accession>A0A8F3EBL4</accession>
<feature type="compositionally biased region" description="Polar residues" evidence="1">
    <location>
        <begin position="1"/>
        <end position="17"/>
    </location>
</feature>
<gene>
    <name evidence="2" type="primary">65</name>
    <name evidence="2" type="ORF">SEA_FOOTLOOSE_65</name>
</gene>
<feature type="region of interest" description="Disordered" evidence="1">
    <location>
        <begin position="1"/>
        <end position="25"/>
    </location>
</feature>
<dbReference type="KEGG" id="vg:80019051"/>
<dbReference type="GO" id="GO:0004527">
    <property type="term" value="F:exonuclease activity"/>
    <property type="evidence" value="ECO:0007669"/>
    <property type="project" value="UniProtKB-KW"/>
</dbReference>
<evidence type="ECO:0000313" key="2">
    <source>
        <dbReference type="EMBL" id="QWY84644.1"/>
    </source>
</evidence>
<keyword evidence="2" id="KW-0540">Nuclease</keyword>
<keyword evidence="3" id="KW-1185">Reference proteome</keyword>
<keyword evidence="2" id="KW-0269">Exonuclease</keyword>
<dbReference type="SUPFAM" id="SSF56300">
    <property type="entry name" value="Metallo-dependent phosphatases"/>
    <property type="match status" value="1"/>
</dbReference>
<proteinExistence type="predicted"/>
<name>A0A8F3EBL4_9CAUD</name>
<evidence type="ECO:0000256" key="1">
    <source>
        <dbReference type="SAM" id="MobiDB-lite"/>
    </source>
</evidence>
<keyword evidence="2" id="KW-0378">Hydrolase</keyword>
<dbReference type="GeneID" id="80019051"/>
<dbReference type="RefSeq" id="YP_010754461.1">
    <property type="nucleotide sequence ID" value="NC_073460.1"/>
</dbReference>
<sequence length="384" mass="42108">MSIASRAQATEPTTSIGTVDVGPDGGEFRDIKSEAPITDWTDIFHRFGLDPASFAIVDDTVRMSTWQQSKRLEGGERDVVNLYSYRAQFKRLTGAEVDLPALYAEGRRKPRAQVKTAPANRVTVVALSDVQAGKVDHRGGTPELIDRLAGMRDRLAAHLKQRKPQSTVLAEVGDLFEGFESGGNPMFTNDLSLAQQMDLAGTELYKFIEVMHRHGHVDVMSAPSNHTAWRNGKQNLGRPGDDLGMFVHRQVAKVAHAAGIDAAWTFSDVYDESVTLDVLGTVLGMVHGNQFSPGQAIGWWQKQQHGGMPMARADIMLSGHYHHLTVIPSGRNPNTGRQKWWLQACTTDNGSSWFRNVGGGDSDAGLLVFDITEDGFDLQSLTVL</sequence>
<dbReference type="EMBL" id="MZ150789">
    <property type="protein sequence ID" value="QWY84644.1"/>
    <property type="molecule type" value="Genomic_DNA"/>
</dbReference>
<dbReference type="InterPro" id="IPR029052">
    <property type="entry name" value="Metallo-depent_PP-like"/>
</dbReference>
<dbReference type="Proteomes" id="UP000693692">
    <property type="component" value="Segment"/>
</dbReference>
<organism evidence="2 3">
    <name type="scientific">Microbacterium phage Footloose</name>
    <dbReference type="NCBI Taxonomy" id="2836048"/>
    <lineage>
        <taxon>Viruses</taxon>
        <taxon>Duplodnaviria</taxon>
        <taxon>Heunggongvirae</taxon>
        <taxon>Uroviricota</taxon>
        <taxon>Caudoviricetes</taxon>
        <taxon>Footloosevirus</taxon>
        <taxon>Footloosevirus footloose</taxon>
    </lineage>
</organism>
<reference evidence="2" key="1">
    <citation type="submission" date="2021-05" db="EMBL/GenBank/DDBJ databases">
        <authorList>
            <person name="Brink J."/>
            <person name="Busse A.L."/>
            <person name="Crowley H.J."/>
            <person name="Hall C.J."/>
            <person name="Hetherington P."/>
            <person name="Hovde T.M."/>
            <person name="Johnson J.A."/>
            <person name="Karch K.E."/>
            <person name="Krueger C.J."/>
            <person name="Lundberg T.J."/>
            <person name="Madla Sanchez I."/>
            <person name="Mathiesen C."/>
            <person name="Moore L.J."/>
            <person name="Nordberg R.J."/>
            <person name="Petersen I.M."/>
            <person name="Piton K.L."/>
            <person name="Rozycki S.T."/>
            <person name="Rutten E."/>
            <person name="Samuelson I.O."/>
            <person name="Sarkilahti S.K."/>
            <person name="Schubert K.A."/>
            <person name="Stamness T.F."/>
            <person name="Tinman A.J."/>
            <person name="Tutterrow P.B."/>
            <person name="Wanzek N.C."/>
            <person name="Wheeler C.D."/>
            <person name="Spring A.M."/>
            <person name="Klyczek K."/>
            <person name="Garlena R.A."/>
            <person name="Russell D.A."/>
            <person name="Pope W.H."/>
            <person name="Jacobs-Sera D."/>
            <person name="Hatfull G.F."/>
        </authorList>
    </citation>
    <scope>NUCLEOTIDE SEQUENCE</scope>
</reference>